<organism evidence="3 5">
    <name type="scientific">Adineta steineri</name>
    <dbReference type="NCBI Taxonomy" id="433720"/>
    <lineage>
        <taxon>Eukaryota</taxon>
        <taxon>Metazoa</taxon>
        <taxon>Spiralia</taxon>
        <taxon>Gnathifera</taxon>
        <taxon>Rotifera</taxon>
        <taxon>Eurotatoria</taxon>
        <taxon>Bdelloidea</taxon>
        <taxon>Adinetida</taxon>
        <taxon>Adinetidae</taxon>
        <taxon>Adineta</taxon>
    </lineage>
</organism>
<sequence length="1049" mass="115468">MSIVTEVEPPIFSFDVNSVSERALTKPIYQRVFIGGLPGSHGYPGSHGMDGIHGIMGMPGGCGSNGSNGLSGLDGSLGQFGTDSQHALIWLSGTVEHLNMRLRIIPTWNNSLHDSTDSNWSLAEAPNDMVYNFELAELNGFILVEATGGRGGDGGTGGKGGNGAQGGNGGNGSPGAKGMDGFSKGARGGNGGPGGYGGNGGSGGWGGNGGSGGNGGNAGAGGHVQIRSVDPRLFMLIELDCRAGEKGAGGFCGKGGYYGIGGYGGMGGVGGYGGFGSGGSGSCGTIGGYGTMGLSGQMGNDGHKGLDGSVANAGSIQYTTVDIDGNIIETGLDKYHVSVSGYTITDENNDGIYEPNSDFFITNVKWINNGTMTLPYGSILSFSSTKYIYTDIKDISVLPDARINQTLMDSHRFKCHLNDASTSLSNQVYNESVYVTSQISLLNRLFLGSIVSTTLTSQYPIRIIDIQIPTCLSPNECATVTIAFENISTRSYGTCSDSAGFICFVLSTHPLLKISPINNEAVYHTTLSDGIRLEINEVVPAHTTKSIKYEITLDNNAIDQLYENLWWKIDLLLRNVIIEKREDNIRVVARFTPNIHTDVLLVTNNLVDRAEYLAYQNLFQLLNYSSQTWDIEQHGPLYHPELKWLNTTNLIIFIYSKPQSTLKIIRSHLFLRHMNSSNKAGFICIGNGLVKEFDFALFDYNNLQFFNANQKTKAKATNHLWSGTKLKQPNEKELNIKANEFRIKFEEREDHEYLYQVVYDNTINMNASNFFTVSYGAKYVFKSTLNSQIGSRLIMICSENPLLTNRHLPSTLQIQPNSNQQNEVISSEECTVDVNQIEITTQLQDIKQSKIDLNSNFGRLLCAILSYQGFEQTYQIINERRELRDRIFTLNSDKFTFNQILVSLAMSIIERECDRGSLEFQASKQLVTQITNIFQERHNTIDDFEIDNNNWLYLLIQSLYEYIDSKFSSFSSKLRFTNKAKQRFKLQEVLNSLQSLSTRKTPKNKEIYPAIRSLRLQKLANLKFPAADVREDCARPVVEICNWQMEQEI</sequence>
<evidence type="ECO:0000313" key="4">
    <source>
        <dbReference type="EMBL" id="CAF4038461.1"/>
    </source>
</evidence>
<accession>A0A813XLB1</accession>
<feature type="compositionally biased region" description="Gly residues" evidence="1">
    <location>
        <begin position="152"/>
        <end position="175"/>
    </location>
</feature>
<dbReference type="Proteomes" id="UP000663891">
    <property type="component" value="Unassembled WGS sequence"/>
</dbReference>
<dbReference type="Pfam" id="PF25560">
    <property type="entry name" value="DUF7932"/>
    <property type="match status" value="1"/>
</dbReference>
<dbReference type="OrthoDB" id="10025335at2759"/>
<evidence type="ECO:0000259" key="2">
    <source>
        <dbReference type="Pfam" id="PF25560"/>
    </source>
</evidence>
<evidence type="ECO:0000256" key="1">
    <source>
        <dbReference type="SAM" id="MobiDB-lite"/>
    </source>
</evidence>
<gene>
    <name evidence="4" type="ORF">OKA104_LOCUS32015</name>
    <name evidence="3" type="ORF">VCS650_LOCUS7922</name>
</gene>
<dbReference type="EMBL" id="CAJNON010000052">
    <property type="protein sequence ID" value="CAF0874851.1"/>
    <property type="molecule type" value="Genomic_DNA"/>
</dbReference>
<dbReference type="Proteomes" id="UP000663881">
    <property type="component" value="Unassembled WGS sequence"/>
</dbReference>
<evidence type="ECO:0000313" key="3">
    <source>
        <dbReference type="EMBL" id="CAF0874851.1"/>
    </source>
</evidence>
<name>A0A813XLB1_9BILA</name>
<proteinExistence type="predicted"/>
<dbReference type="AlphaFoldDB" id="A0A813XLB1"/>
<feature type="domain" description="DUF7932" evidence="2">
    <location>
        <begin position="336"/>
        <end position="459"/>
    </location>
</feature>
<dbReference type="InterPro" id="IPR057692">
    <property type="entry name" value="DUF7932"/>
</dbReference>
<protein>
    <recommendedName>
        <fullName evidence="2">DUF7932 domain-containing protein</fullName>
    </recommendedName>
</protein>
<dbReference type="EMBL" id="CAJOAY010003756">
    <property type="protein sequence ID" value="CAF4038461.1"/>
    <property type="molecule type" value="Genomic_DNA"/>
</dbReference>
<comment type="caution">
    <text evidence="3">The sequence shown here is derived from an EMBL/GenBank/DDBJ whole genome shotgun (WGS) entry which is preliminary data.</text>
</comment>
<feature type="region of interest" description="Disordered" evidence="1">
    <location>
        <begin position="152"/>
        <end position="194"/>
    </location>
</feature>
<evidence type="ECO:0000313" key="5">
    <source>
        <dbReference type="Proteomes" id="UP000663891"/>
    </source>
</evidence>
<reference evidence="3" key="1">
    <citation type="submission" date="2021-02" db="EMBL/GenBank/DDBJ databases">
        <authorList>
            <person name="Nowell W R."/>
        </authorList>
    </citation>
    <scope>NUCLEOTIDE SEQUENCE</scope>
</reference>